<proteinExistence type="predicted"/>
<reference evidence="1 2" key="1">
    <citation type="submission" date="2018-11" db="EMBL/GenBank/DDBJ databases">
        <authorList>
            <consortium name="Pathogen Informatics"/>
        </authorList>
    </citation>
    <scope>NUCLEOTIDE SEQUENCE [LARGE SCALE GENOMIC DNA]</scope>
    <source>
        <strain evidence="1 2">Zambia</strain>
    </source>
</reference>
<dbReference type="Proteomes" id="UP000277204">
    <property type="component" value="Unassembled WGS sequence"/>
</dbReference>
<keyword evidence="2" id="KW-1185">Reference proteome</keyword>
<protein>
    <submittedName>
        <fullName evidence="1">Uncharacterized protein</fullName>
    </submittedName>
</protein>
<dbReference type="AlphaFoldDB" id="A0A183M3B0"/>
<sequence>MLLYSGHGKEDIPHTQGVALMLSEEARNALVEQESQESRIIRTSFKTKKEGITVNVVQCYASTNDSKDDNKDQFNEKLQSIVGKCLENNLTILMGNLNAKVSGWTTSDMKISWDDMDWESEAKMVRDLKTYVHSTNWL</sequence>
<evidence type="ECO:0000313" key="1">
    <source>
        <dbReference type="EMBL" id="VDO90763.1"/>
    </source>
</evidence>
<evidence type="ECO:0000313" key="2">
    <source>
        <dbReference type="Proteomes" id="UP000277204"/>
    </source>
</evidence>
<dbReference type="InterPro" id="IPR036691">
    <property type="entry name" value="Endo/exonu/phosph_ase_sf"/>
</dbReference>
<name>A0A183M3B0_9TREM</name>
<dbReference type="Gene3D" id="3.60.10.10">
    <property type="entry name" value="Endonuclease/exonuclease/phosphatase"/>
    <property type="match status" value="1"/>
</dbReference>
<dbReference type="SUPFAM" id="SSF56219">
    <property type="entry name" value="DNase I-like"/>
    <property type="match status" value="1"/>
</dbReference>
<gene>
    <name evidence="1" type="ORF">SMRZ_LOCUS10535</name>
</gene>
<dbReference type="EMBL" id="UZAI01005494">
    <property type="protein sequence ID" value="VDO90763.1"/>
    <property type="molecule type" value="Genomic_DNA"/>
</dbReference>
<organism evidence="1 2">
    <name type="scientific">Schistosoma margrebowiei</name>
    <dbReference type="NCBI Taxonomy" id="48269"/>
    <lineage>
        <taxon>Eukaryota</taxon>
        <taxon>Metazoa</taxon>
        <taxon>Spiralia</taxon>
        <taxon>Lophotrochozoa</taxon>
        <taxon>Platyhelminthes</taxon>
        <taxon>Trematoda</taxon>
        <taxon>Digenea</taxon>
        <taxon>Strigeidida</taxon>
        <taxon>Schistosomatoidea</taxon>
        <taxon>Schistosomatidae</taxon>
        <taxon>Schistosoma</taxon>
    </lineage>
</organism>
<accession>A0A183M3B0</accession>